<dbReference type="InParanoid" id="A0A168PFC6"/>
<evidence type="ECO:0000313" key="3">
    <source>
        <dbReference type="Proteomes" id="UP000078561"/>
    </source>
</evidence>
<reference evidence="2" key="1">
    <citation type="submission" date="2016-04" db="EMBL/GenBank/DDBJ databases">
        <authorList>
            <person name="Evans L.H."/>
            <person name="Alamgir A."/>
            <person name="Owens N."/>
            <person name="Weber N.D."/>
            <person name="Virtaneva K."/>
            <person name="Barbian K."/>
            <person name="Babar A."/>
            <person name="Rosenke K."/>
        </authorList>
    </citation>
    <scope>NUCLEOTIDE SEQUENCE [LARGE SCALE GENOMIC DNA]</scope>
    <source>
        <strain evidence="2">CBS 101.48</strain>
    </source>
</reference>
<organism evidence="2">
    <name type="scientific">Absidia glauca</name>
    <name type="common">Pin mould</name>
    <dbReference type="NCBI Taxonomy" id="4829"/>
    <lineage>
        <taxon>Eukaryota</taxon>
        <taxon>Fungi</taxon>
        <taxon>Fungi incertae sedis</taxon>
        <taxon>Mucoromycota</taxon>
        <taxon>Mucoromycotina</taxon>
        <taxon>Mucoromycetes</taxon>
        <taxon>Mucorales</taxon>
        <taxon>Cunninghamellaceae</taxon>
        <taxon>Absidia</taxon>
    </lineage>
</organism>
<evidence type="ECO:0000313" key="2">
    <source>
        <dbReference type="EMBL" id="SAM02286.1"/>
    </source>
</evidence>
<gene>
    <name evidence="2" type="primary">ABSGL_08065.1 scaffold 9578</name>
</gene>
<feature type="compositionally biased region" description="Basic residues" evidence="1">
    <location>
        <begin position="21"/>
        <end position="37"/>
    </location>
</feature>
<evidence type="ECO:0000256" key="1">
    <source>
        <dbReference type="SAM" id="MobiDB-lite"/>
    </source>
</evidence>
<keyword evidence="3" id="KW-1185">Reference proteome</keyword>
<accession>A0A168PFC6</accession>
<feature type="compositionally biased region" description="Basic and acidic residues" evidence="1">
    <location>
        <begin position="44"/>
        <end position="54"/>
    </location>
</feature>
<dbReference type="Proteomes" id="UP000078561">
    <property type="component" value="Unassembled WGS sequence"/>
</dbReference>
<feature type="region of interest" description="Disordered" evidence="1">
    <location>
        <begin position="21"/>
        <end position="54"/>
    </location>
</feature>
<dbReference type="AlphaFoldDB" id="A0A168PFC6"/>
<name>A0A168PFC6_ABSGL</name>
<protein>
    <submittedName>
        <fullName evidence="2">Uncharacterized protein</fullName>
    </submittedName>
</protein>
<dbReference type="EMBL" id="LT553800">
    <property type="protein sequence ID" value="SAM02286.1"/>
    <property type="molecule type" value="Genomic_DNA"/>
</dbReference>
<proteinExistence type="predicted"/>
<sequence>MFLHQKNFKTALKVDLRQLSSRHRRRRHRYRRRHRRSGSSVQKKMKDVFVGHGKQEDAEKKSLTVCPSSSVFRCRRRRRS</sequence>